<name>A0ABW5NEE5_9SPHI</name>
<evidence type="ECO:0000313" key="2">
    <source>
        <dbReference type="Proteomes" id="UP001597393"/>
    </source>
</evidence>
<dbReference type="Proteomes" id="UP001597393">
    <property type="component" value="Unassembled WGS sequence"/>
</dbReference>
<comment type="caution">
    <text evidence="1">The sequence shown here is derived from an EMBL/GenBank/DDBJ whole genome shotgun (WGS) entry which is preliminary data.</text>
</comment>
<dbReference type="EMBL" id="JBHUMA010000003">
    <property type="protein sequence ID" value="MFD2597342.1"/>
    <property type="molecule type" value="Genomic_DNA"/>
</dbReference>
<accession>A0ABW5NEE5</accession>
<reference evidence="2" key="1">
    <citation type="journal article" date="2019" name="Int. J. Syst. Evol. Microbiol.">
        <title>The Global Catalogue of Microorganisms (GCM) 10K type strain sequencing project: providing services to taxonomists for standard genome sequencing and annotation.</title>
        <authorList>
            <consortium name="The Broad Institute Genomics Platform"/>
            <consortium name="The Broad Institute Genome Sequencing Center for Infectious Disease"/>
            <person name="Wu L."/>
            <person name="Ma J."/>
        </authorList>
    </citation>
    <scope>NUCLEOTIDE SEQUENCE [LARGE SCALE GENOMIC DNA]</scope>
    <source>
        <strain evidence="2">KCTC 42248</strain>
    </source>
</reference>
<gene>
    <name evidence="1" type="ORF">ACFSQ3_00140</name>
</gene>
<sequence length="109" mass="12060">MVHKNVRFGKVENVCLAEFGKGSVILNHTTPIDGDDGTLCVLIKTATQSGVANQLVPEGHPDYVSHDRKDYNSDEFEPEMVLMFNNIEGVEALKGNLEDIIKLFRSKLG</sequence>
<keyword evidence="2" id="KW-1185">Reference proteome</keyword>
<organism evidence="1 2">
    <name type="scientific">Sphingobacterium corticis</name>
    <dbReference type="NCBI Taxonomy" id="1812823"/>
    <lineage>
        <taxon>Bacteria</taxon>
        <taxon>Pseudomonadati</taxon>
        <taxon>Bacteroidota</taxon>
        <taxon>Sphingobacteriia</taxon>
        <taxon>Sphingobacteriales</taxon>
        <taxon>Sphingobacteriaceae</taxon>
        <taxon>Sphingobacterium</taxon>
    </lineage>
</organism>
<proteinExistence type="predicted"/>
<evidence type="ECO:0000313" key="1">
    <source>
        <dbReference type="EMBL" id="MFD2597342.1"/>
    </source>
</evidence>
<protein>
    <submittedName>
        <fullName evidence="1">Uncharacterized protein</fullName>
    </submittedName>
</protein>
<dbReference type="RefSeq" id="WP_380866437.1">
    <property type="nucleotide sequence ID" value="NZ_JBHUMA010000003.1"/>
</dbReference>